<organism evidence="2 3">
    <name type="scientific">Mucilaginibacter pocheonensis</name>
    <dbReference type="NCBI Taxonomy" id="398050"/>
    <lineage>
        <taxon>Bacteria</taxon>
        <taxon>Pseudomonadati</taxon>
        <taxon>Bacteroidota</taxon>
        <taxon>Sphingobacteriia</taxon>
        <taxon>Sphingobacteriales</taxon>
        <taxon>Sphingobacteriaceae</taxon>
        <taxon>Mucilaginibacter</taxon>
    </lineage>
</organism>
<dbReference type="RefSeq" id="WP_310094625.1">
    <property type="nucleotide sequence ID" value="NZ_JAVDUU010000002.1"/>
</dbReference>
<feature type="transmembrane region" description="Helical" evidence="1">
    <location>
        <begin position="74"/>
        <end position="95"/>
    </location>
</feature>
<feature type="transmembrane region" description="Helical" evidence="1">
    <location>
        <begin position="107"/>
        <end position="127"/>
    </location>
</feature>
<name>A0ABU1T9E8_9SPHI</name>
<gene>
    <name evidence="2" type="ORF">J2W55_001849</name>
</gene>
<evidence type="ECO:0000313" key="2">
    <source>
        <dbReference type="EMBL" id="MDR6942007.1"/>
    </source>
</evidence>
<evidence type="ECO:0000313" key="3">
    <source>
        <dbReference type="Proteomes" id="UP001247620"/>
    </source>
</evidence>
<reference evidence="2 3" key="1">
    <citation type="submission" date="2023-07" db="EMBL/GenBank/DDBJ databases">
        <title>Sorghum-associated microbial communities from plants grown in Nebraska, USA.</title>
        <authorList>
            <person name="Schachtman D."/>
        </authorList>
    </citation>
    <scope>NUCLEOTIDE SEQUENCE [LARGE SCALE GENOMIC DNA]</scope>
    <source>
        <strain evidence="2 3">3262</strain>
    </source>
</reference>
<dbReference type="EMBL" id="JAVDUU010000002">
    <property type="protein sequence ID" value="MDR6942007.1"/>
    <property type="molecule type" value="Genomic_DNA"/>
</dbReference>
<comment type="caution">
    <text evidence="2">The sequence shown here is derived from an EMBL/GenBank/DDBJ whole genome shotgun (WGS) entry which is preliminary data.</text>
</comment>
<dbReference type="Proteomes" id="UP001247620">
    <property type="component" value="Unassembled WGS sequence"/>
</dbReference>
<evidence type="ECO:0000256" key="1">
    <source>
        <dbReference type="SAM" id="Phobius"/>
    </source>
</evidence>
<keyword evidence="1" id="KW-0472">Membrane</keyword>
<sequence>MFNSLFKKFNSRPNDDSDKPKQVVKGIILLYIAFILSMITDWLDGIGVVPFIVVFLFISFFISSTNQGKKWARVVMLILVFFNLVLFSSNIVQLLNNSEMEKFTNLVMVFYAVEIAVEIVALVLLFSKPANAWFNVKKTEIVD</sequence>
<accession>A0ABU1T9E8</accession>
<keyword evidence="1" id="KW-1133">Transmembrane helix</keyword>
<feature type="transmembrane region" description="Helical" evidence="1">
    <location>
        <begin position="21"/>
        <end position="39"/>
    </location>
</feature>
<feature type="transmembrane region" description="Helical" evidence="1">
    <location>
        <begin position="45"/>
        <end position="62"/>
    </location>
</feature>
<proteinExistence type="predicted"/>
<keyword evidence="1" id="KW-0812">Transmembrane</keyword>
<keyword evidence="3" id="KW-1185">Reference proteome</keyword>
<protein>
    <submittedName>
        <fullName evidence="2">Cellulose synthase/poly-beta-1,6-N-acetylglucosamine synthase-like glycosyltransferase</fullName>
    </submittedName>
</protein>